<gene>
    <name evidence="1" type="ORF">Tci_663896</name>
</gene>
<organism evidence="1">
    <name type="scientific">Tanacetum cinerariifolium</name>
    <name type="common">Dalmatian daisy</name>
    <name type="synonym">Chrysanthemum cinerariifolium</name>
    <dbReference type="NCBI Taxonomy" id="118510"/>
    <lineage>
        <taxon>Eukaryota</taxon>
        <taxon>Viridiplantae</taxon>
        <taxon>Streptophyta</taxon>
        <taxon>Embryophyta</taxon>
        <taxon>Tracheophyta</taxon>
        <taxon>Spermatophyta</taxon>
        <taxon>Magnoliopsida</taxon>
        <taxon>eudicotyledons</taxon>
        <taxon>Gunneridae</taxon>
        <taxon>Pentapetalae</taxon>
        <taxon>asterids</taxon>
        <taxon>campanulids</taxon>
        <taxon>Asterales</taxon>
        <taxon>Asteraceae</taxon>
        <taxon>Asteroideae</taxon>
        <taxon>Anthemideae</taxon>
        <taxon>Anthemidinae</taxon>
        <taxon>Tanacetum</taxon>
    </lineage>
</organism>
<dbReference type="AlphaFoldDB" id="A0A699KFG2"/>
<dbReference type="EMBL" id="BKCJ010514181">
    <property type="protein sequence ID" value="GFA91924.1"/>
    <property type="molecule type" value="Genomic_DNA"/>
</dbReference>
<sequence>MTGLTFYLTFLRPSFSVRHGPFGNGYERSCMRLFGMVPSAIGMKGHACGLLARFLLLLGTGHSYHQPCLSVYPMGASRYDDIREGHSVKEHVISSNM</sequence>
<protein>
    <submittedName>
        <fullName evidence="1">Uncharacterized protein</fullName>
    </submittedName>
</protein>
<reference evidence="1" key="1">
    <citation type="journal article" date="2019" name="Sci. Rep.">
        <title>Draft genome of Tanacetum cinerariifolium, the natural source of mosquito coil.</title>
        <authorList>
            <person name="Yamashiro T."/>
            <person name="Shiraishi A."/>
            <person name="Satake H."/>
            <person name="Nakayama K."/>
        </authorList>
    </citation>
    <scope>NUCLEOTIDE SEQUENCE</scope>
</reference>
<proteinExistence type="predicted"/>
<accession>A0A699KFG2</accession>
<evidence type="ECO:0000313" key="1">
    <source>
        <dbReference type="EMBL" id="GFA91924.1"/>
    </source>
</evidence>
<name>A0A699KFG2_TANCI</name>
<comment type="caution">
    <text evidence="1">The sequence shown here is derived from an EMBL/GenBank/DDBJ whole genome shotgun (WGS) entry which is preliminary data.</text>
</comment>